<feature type="compositionally biased region" description="Basic and acidic residues" evidence="1">
    <location>
        <begin position="1"/>
        <end position="20"/>
    </location>
</feature>
<evidence type="ECO:0000313" key="2">
    <source>
        <dbReference type="EMBL" id="MFD1686893.1"/>
    </source>
</evidence>
<keyword evidence="3" id="KW-1185">Reference proteome</keyword>
<evidence type="ECO:0000313" key="3">
    <source>
        <dbReference type="Proteomes" id="UP001597092"/>
    </source>
</evidence>
<evidence type="ECO:0000256" key="1">
    <source>
        <dbReference type="SAM" id="MobiDB-lite"/>
    </source>
</evidence>
<comment type="caution">
    <text evidence="2">The sequence shown here is derived from an EMBL/GenBank/DDBJ whole genome shotgun (WGS) entry which is preliminary data.</text>
</comment>
<gene>
    <name evidence="2" type="ORF">ACFSAS_14860</name>
</gene>
<dbReference type="RefSeq" id="WP_256307388.1">
    <property type="nucleotide sequence ID" value="NZ_JANHAW010000002.1"/>
</dbReference>
<dbReference type="AlphaFoldDB" id="A0ABD6E2Q5"/>
<feature type="region of interest" description="Disordered" evidence="1">
    <location>
        <begin position="1"/>
        <end position="34"/>
    </location>
</feature>
<protein>
    <submittedName>
        <fullName evidence="2">Uncharacterized protein</fullName>
    </submittedName>
</protein>
<dbReference type="Proteomes" id="UP001597092">
    <property type="component" value="Unassembled WGS sequence"/>
</dbReference>
<proteinExistence type="predicted"/>
<sequence length="61" mass="6640">MDGTDVVDREHTNRRAESESRPAAPPVSALRSSPDRVVFTEDGNADGWISIDADLTASIER</sequence>
<dbReference type="EMBL" id="JBHUDP010000006">
    <property type="protein sequence ID" value="MFD1686893.1"/>
    <property type="molecule type" value="Genomic_DNA"/>
</dbReference>
<accession>A0ABD6E2Q5</accession>
<reference evidence="2 3" key="1">
    <citation type="journal article" date="2019" name="Int. J. Syst. Evol. Microbiol.">
        <title>The Global Catalogue of Microorganisms (GCM) 10K type strain sequencing project: providing services to taxonomists for standard genome sequencing and annotation.</title>
        <authorList>
            <consortium name="The Broad Institute Genomics Platform"/>
            <consortium name="The Broad Institute Genome Sequencing Center for Infectious Disease"/>
            <person name="Wu L."/>
            <person name="Ma J."/>
        </authorList>
    </citation>
    <scope>NUCLEOTIDE SEQUENCE [LARGE SCALE GENOMIC DNA]</scope>
    <source>
        <strain evidence="2 3">CGMCC 1.10387</strain>
    </source>
</reference>
<name>A0ABD6E2Q5_9EURY</name>
<organism evidence="2 3">
    <name type="scientific">Halobellus litoreus</name>
    <dbReference type="NCBI Taxonomy" id="755310"/>
    <lineage>
        <taxon>Archaea</taxon>
        <taxon>Methanobacteriati</taxon>
        <taxon>Methanobacteriota</taxon>
        <taxon>Stenosarchaea group</taxon>
        <taxon>Halobacteria</taxon>
        <taxon>Halobacteriales</taxon>
        <taxon>Haloferacaceae</taxon>
        <taxon>Halobellus</taxon>
    </lineage>
</organism>